<proteinExistence type="predicted"/>
<feature type="region of interest" description="Disordered" evidence="3">
    <location>
        <begin position="273"/>
        <end position="299"/>
    </location>
</feature>
<dbReference type="InterPro" id="IPR011330">
    <property type="entry name" value="Glyco_hydro/deAcase_b/a-brl"/>
</dbReference>
<keyword evidence="1" id="KW-0479">Metal-binding</keyword>
<dbReference type="PANTHER" id="PTHR10587">
    <property type="entry name" value="GLYCOSYL TRANSFERASE-RELATED"/>
    <property type="match status" value="1"/>
</dbReference>
<evidence type="ECO:0000313" key="6">
    <source>
        <dbReference type="Proteomes" id="UP000806528"/>
    </source>
</evidence>
<feature type="region of interest" description="Disordered" evidence="3">
    <location>
        <begin position="1"/>
        <end position="22"/>
    </location>
</feature>
<dbReference type="Gene3D" id="3.20.20.370">
    <property type="entry name" value="Glycoside hydrolase/deacetylase"/>
    <property type="match status" value="1"/>
</dbReference>
<dbReference type="Proteomes" id="UP000806528">
    <property type="component" value="Unassembled WGS sequence"/>
</dbReference>
<dbReference type="CDD" id="cd10917">
    <property type="entry name" value="CE4_NodB_like_6s_7s"/>
    <property type="match status" value="1"/>
</dbReference>
<evidence type="ECO:0000256" key="2">
    <source>
        <dbReference type="ARBA" id="ARBA00022801"/>
    </source>
</evidence>
<dbReference type="SUPFAM" id="SSF88713">
    <property type="entry name" value="Glycoside hydrolase/deacetylase"/>
    <property type="match status" value="1"/>
</dbReference>
<dbReference type="PROSITE" id="PS51677">
    <property type="entry name" value="NODB"/>
    <property type="match status" value="1"/>
</dbReference>
<sequence>MSSTRAHQNEAVPDPGRGPGRTWLPGAAAVALLLPLAGCDTDGAGAAEPDAMAVLVDGTGEEAGSADHEGVTVRTGDAGSFDDHPYMPEGVEISVAYPEFEGAEPFSEGLAERVDDDVADFRAGTRDPVALSVDWQITAADSGVLGVRLVRSEEDMHGLREGYSTHWYDAEAGHTAWSTELLADQEALETVNGLVREQLAEDGDVDTEALQPVLGLYDSMGFNDDGDLVVEFDHGHLSPAEEGHVPSAEPGRKSAVLDSEEIDPLLSDLGQRAREASLSEEEQLTVADADPDPEEPGPVPGVVSAEDTDVDCYEDGTRCVALTFDDGPHEQTPELLDLLADEDVTASFFLNGNPALSQPGTIRRIYAEGHELASHNDLHEDMPEEFTEAELPAQVAAVSAMVRRQTGHSVELFRPPFGASSDAVLEEIGEQGMAEILWNVDSEDWQDVPAGEVVDNVVAGAEPNTIVLLHDPLEATLEAAPQIIEELRALDYEFVSVSQALGGAEPGESYPPGGLGASPAP</sequence>
<evidence type="ECO:0000313" key="5">
    <source>
        <dbReference type="EMBL" id="MBE2997447.1"/>
    </source>
</evidence>
<comment type="caution">
    <text evidence="5">The sequence shown here is derived from an EMBL/GenBank/DDBJ whole genome shotgun (WGS) entry which is preliminary data.</text>
</comment>
<dbReference type="PANTHER" id="PTHR10587:SF133">
    <property type="entry name" value="CHITIN DEACETYLASE 1-RELATED"/>
    <property type="match status" value="1"/>
</dbReference>
<keyword evidence="2" id="KW-0378">Hydrolase</keyword>
<evidence type="ECO:0000256" key="1">
    <source>
        <dbReference type="ARBA" id="ARBA00022723"/>
    </source>
</evidence>
<organism evidence="5 6">
    <name type="scientific">Nocardiopsis coralli</name>
    <dbReference type="NCBI Taxonomy" id="2772213"/>
    <lineage>
        <taxon>Bacteria</taxon>
        <taxon>Bacillati</taxon>
        <taxon>Actinomycetota</taxon>
        <taxon>Actinomycetes</taxon>
        <taxon>Streptosporangiales</taxon>
        <taxon>Nocardiopsidaceae</taxon>
        <taxon>Nocardiopsis</taxon>
    </lineage>
</organism>
<dbReference type="InterPro" id="IPR050248">
    <property type="entry name" value="Polysacc_deacetylase_ArnD"/>
</dbReference>
<name>A0ABR9P0U1_9ACTN</name>
<protein>
    <submittedName>
        <fullName evidence="5">Polysaccharide deacetylase family protein</fullName>
    </submittedName>
</protein>
<keyword evidence="6" id="KW-1185">Reference proteome</keyword>
<feature type="compositionally biased region" description="Acidic residues" evidence="3">
    <location>
        <begin position="278"/>
        <end position="295"/>
    </location>
</feature>
<reference evidence="5 6" key="1">
    <citation type="submission" date="2020-09" db="EMBL/GenBank/DDBJ databases">
        <title>Diversity and distribution of actinomycetes associated with coral in the coast of Hainan.</title>
        <authorList>
            <person name="Li F."/>
        </authorList>
    </citation>
    <scope>NUCLEOTIDE SEQUENCE [LARGE SCALE GENOMIC DNA]</scope>
    <source>
        <strain evidence="5 6">HNM0947</strain>
    </source>
</reference>
<evidence type="ECO:0000256" key="3">
    <source>
        <dbReference type="SAM" id="MobiDB-lite"/>
    </source>
</evidence>
<accession>A0ABR9P0U1</accession>
<evidence type="ECO:0000259" key="4">
    <source>
        <dbReference type="PROSITE" id="PS51677"/>
    </source>
</evidence>
<feature type="domain" description="NodB homology" evidence="4">
    <location>
        <begin position="318"/>
        <end position="495"/>
    </location>
</feature>
<gene>
    <name evidence="5" type="ORF">IDM40_01825</name>
</gene>
<dbReference type="EMBL" id="JADBGI010000001">
    <property type="protein sequence ID" value="MBE2997447.1"/>
    <property type="molecule type" value="Genomic_DNA"/>
</dbReference>
<dbReference type="RefSeq" id="WP_193120081.1">
    <property type="nucleotide sequence ID" value="NZ_JADBGI010000001.1"/>
</dbReference>
<dbReference type="InterPro" id="IPR002509">
    <property type="entry name" value="NODB_dom"/>
</dbReference>
<dbReference type="Pfam" id="PF01522">
    <property type="entry name" value="Polysacc_deac_1"/>
    <property type="match status" value="1"/>
</dbReference>